<evidence type="ECO:0000256" key="17">
    <source>
        <dbReference type="SAM" id="Phobius"/>
    </source>
</evidence>
<keyword evidence="4" id="KW-0050">Antiport</keyword>
<keyword evidence="12 17" id="KW-1133">Transmembrane helix</keyword>
<dbReference type="GO" id="GO:0005262">
    <property type="term" value="F:calcium channel activity"/>
    <property type="evidence" value="ECO:0007669"/>
    <property type="project" value="TreeGrafter"/>
</dbReference>
<keyword evidence="8" id="KW-0732">Signal</keyword>
<dbReference type="InterPro" id="IPR044880">
    <property type="entry name" value="NCX_ion-bd_dom_sf"/>
</dbReference>
<keyword evidence="3" id="KW-0813">Transport</keyword>
<keyword evidence="6" id="KW-0109">Calcium transport</keyword>
<evidence type="ECO:0000256" key="1">
    <source>
        <dbReference type="ARBA" id="ARBA00004141"/>
    </source>
</evidence>
<dbReference type="Pfam" id="PF01699">
    <property type="entry name" value="Na_Ca_ex"/>
    <property type="match status" value="2"/>
</dbReference>
<evidence type="ECO:0000256" key="7">
    <source>
        <dbReference type="ARBA" id="ARBA00022692"/>
    </source>
</evidence>
<evidence type="ECO:0000256" key="5">
    <source>
        <dbReference type="ARBA" id="ARBA00022538"/>
    </source>
</evidence>
<evidence type="ECO:0000256" key="2">
    <source>
        <dbReference type="ARBA" id="ARBA00005364"/>
    </source>
</evidence>
<keyword evidence="10" id="KW-0769">Symport</keyword>
<feature type="transmembrane region" description="Helical" evidence="17">
    <location>
        <begin position="439"/>
        <end position="461"/>
    </location>
</feature>
<evidence type="ECO:0000256" key="13">
    <source>
        <dbReference type="ARBA" id="ARBA00023053"/>
    </source>
</evidence>
<keyword evidence="11" id="KW-0630">Potassium</keyword>
<feature type="transmembrane region" description="Helical" evidence="17">
    <location>
        <begin position="218"/>
        <end position="236"/>
    </location>
</feature>
<evidence type="ECO:0000256" key="3">
    <source>
        <dbReference type="ARBA" id="ARBA00022448"/>
    </source>
</evidence>
<name>A0A4Y2F866_ARAVE</name>
<dbReference type="FunFam" id="1.20.1420.30:FF:000009">
    <property type="entry name" value="sodium/potassium/calcium exchanger 5 isoform X2"/>
    <property type="match status" value="1"/>
</dbReference>
<proteinExistence type="inferred from homology"/>
<dbReference type="PANTHER" id="PTHR10846">
    <property type="entry name" value="SODIUM/POTASSIUM/CALCIUM EXCHANGER"/>
    <property type="match status" value="1"/>
</dbReference>
<sequence length="679" mass="75724">MWKLYQRRHLWLLIVYRFFSKFYGSFRGEGSDTLQQISPHGRKILSIDNSTSSSDDVGVVPSCIPPSLDEFPDDFFTQEQRVRGGLIVHALIIAYICLMLAIVCDKYFVPCLKVMSSYFKVPTDIAGATFMAVGASSPELFSSVIGAFVTEGDIGVGTVVGSAVFNLLAVTGAAGFAVGSAAVQLDWYPITRDSAMYIVTISTLVVIIHDNVVTWIESIVLILMFVGYLVVLYFNCQVQDVTTRTARHFTIWWQNKKGESMDLLPRTYVDESSALLVANRLANNRYHSNDDSACPSMTSSLMASSEMTSSGESDTLAKESGHYKAPVLVPELISQKYILVKDLDECTDTMQKVAEDLESSLEVNLWKVPESHWHKIFYFLTWPPSLLFSLTIPKCNGPGKTKWFPITFFTSIVWLGALSYMCFWMAAVIGYTLGIPDTVSGLTILAAGTSIPELVSSVIVVRSGLGNMAMCNLLGSNIFDILFCLGVPWLGKTLMNTETRSLVINSSALTYTTLILLSVVVVFYMILIICKWKLNWRYSIAAFTLYVAFLSQEDLEFLLSEPLESARGTRSLLSYLAPVSFFSPSPNATVGKTKWFTITFFKSFVCLEPFSYMSFGWQQSLGYQELRDILLRKCAFYVGIAQNPYVQCYMFNDFSLMDLMHVTSHPPTRDLPEAAIGQS</sequence>
<comment type="subcellular location">
    <subcellularLocation>
        <location evidence="1">Membrane</location>
        <topology evidence="1">Multi-pass membrane protein</topology>
    </subcellularLocation>
</comment>
<evidence type="ECO:0000256" key="8">
    <source>
        <dbReference type="ARBA" id="ARBA00022729"/>
    </source>
</evidence>
<keyword evidence="9" id="KW-0106">Calcium</keyword>
<dbReference type="PANTHER" id="PTHR10846:SF73">
    <property type="entry name" value="SODIUM_CALCIUM EXCHANGER MEMBRANE REGION DOMAIN-CONTAINING PROTEIN"/>
    <property type="match status" value="1"/>
</dbReference>
<comment type="caution">
    <text evidence="19">The sequence shown here is derived from an EMBL/GenBank/DDBJ whole genome shotgun (WGS) entry which is preliminary data.</text>
</comment>
<dbReference type="AlphaFoldDB" id="A0A4Y2F866"/>
<evidence type="ECO:0000313" key="20">
    <source>
        <dbReference type="Proteomes" id="UP000499080"/>
    </source>
</evidence>
<evidence type="ECO:0000256" key="6">
    <source>
        <dbReference type="ARBA" id="ARBA00022568"/>
    </source>
</evidence>
<dbReference type="GO" id="GO:0005886">
    <property type="term" value="C:plasma membrane"/>
    <property type="evidence" value="ECO:0007669"/>
    <property type="project" value="TreeGrafter"/>
</dbReference>
<evidence type="ECO:0000256" key="11">
    <source>
        <dbReference type="ARBA" id="ARBA00022958"/>
    </source>
</evidence>
<dbReference type="NCBIfam" id="TIGR00367">
    <property type="entry name" value="calcium/sodium antiporter"/>
    <property type="match status" value="1"/>
</dbReference>
<dbReference type="Proteomes" id="UP000499080">
    <property type="component" value="Unassembled WGS sequence"/>
</dbReference>
<evidence type="ECO:0000256" key="10">
    <source>
        <dbReference type="ARBA" id="ARBA00022847"/>
    </source>
</evidence>
<keyword evidence="20" id="KW-1185">Reference proteome</keyword>
<comment type="similarity">
    <text evidence="2">Belongs to the Ca(2+):cation antiporter (CaCA) (TC 2.A.19) family. SLC24A subfamily.</text>
</comment>
<feature type="transmembrane region" description="Helical" evidence="17">
    <location>
        <begin position="412"/>
        <end position="433"/>
    </location>
</feature>
<organism evidence="19 20">
    <name type="scientific">Araneus ventricosus</name>
    <name type="common">Orbweaver spider</name>
    <name type="synonym">Epeira ventricosa</name>
    <dbReference type="NCBI Taxonomy" id="182803"/>
    <lineage>
        <taxon>Eukaryota</taxon>
        <taxon>Metazoa</taxon>
        <taxon>Ecdysozoa</taxon>
        <taxon>Arthropoda</taxon>
        <taxon>Chelicerata</taxon>
        <taxon>Arachnida</taxon>
        <taxon>Araneae</taxon>
        <taxon>Araneomorphae</taxon>
        <taxon>Entelegynae</taxon>
        <taxon>Araneoidea</taxon>
        <taxon>Araneidae</taxon>
        <taxon>Araneus</taxon>
    </lineage>
</organism>
<evidence type="ECO:0000256" key="15">
    <source>
        <dbReference type="ARBA" id="ARBA00023136"/>
    </source>
</evidence>
<feature type="transmembrane region" description="Helical" evidence="17">
    <location>
        <begin position="86"/>
        <end position="109"/>
    </location>
</feature>
<protein>
    <submittedName>
        <fullName evidence="19">Sodium/potassium/calcium exchanger 5</fullName>
    </submittedName>
</protein>
<evidence type="ECO:0000256" key="12">
    <source>
        <dbReference type="ARBA" id="ARBA00022989"/>
    </source>
</evidence>
<gene>
    <name evidence="19" type="primary">Slc24a5_1</name>
    <name evidence="19" type="ORF">AVEN_132096_1</name>
</gene>
<keyword evidence="14" id="KW-0406">Ion transport</keyword>
<dbReference type="Gene3D" id="1.20.1420.30">
    <property type="entry name" value="NCX, central ion-binding region"/>
    <property type="match status" value="2"/>
</dbReference>
<feature type="transmembrane region" description="Helical" evidence="17">
    <location>
        <begin position="511"/>
        <end position="530"/>
    </location>
</feature>
<dbReference type="OrthoDB" id="2127281at2759"/>
<feature type="transmembrane region" description="Helical" evidence="17">
    <location>
        <begin position="473"/>
        <end position="491"/>
    </location>
</feature>
<evidence type="ECO:0000259" key="18">
    <source>
        <dbReference type="Pfam" id="PF01699"/>
    </source>
</evidence>
<feature type="transmembrane region" description="Helical" evidence="17">
    <location>
        <begin position="163"/>
        <end position="183"/>
    </location>
</feature>
<dbReference type="GO" id="GO:0006874">
    <property type="term" value="P:intracellular calcium ion homeostasis"/>
    <property type="evidence" value="ECO:0007669"/>
    <property type="project" value="TreeGrafter"/>
</dbReference>
<keyword evidence="7 17" id="KW-0812">Transmembrane</keyword>
<dbReference type="GO" id="GO:0008273">
    <property type="term" value="F:calcium, potassium:sodium antiporter activity"/>
    <property type="evidence" value="ECO:0007669"/>
    <property type="project" value="TreeGrafter"/>
</dbReference>
<evidence type="ECO:0000256" key="4">
    <source>
        <dbReference type="ARBA" id="ARBA00022449"/>
    </source>
</evidence>
<reference evidence="19 20" key="1">
    <citation type="journal article" date="2019" name="Sci. Rep.">
        <title>Orb-weaving spider Araneus ventricosus genome elucidates the spidroin gene catalogue.</title>
        <authorList>
            <person name="Kono N."/>
            <person name="Nakamura H."/>
            <person name="Ohtoshi R."/>
            <person name="Moran D.A.P."/>
            <person name="Shinohara A."/>
            <person name="Yoshida Y."/>
            <person name="Fujiwara M."/>
            <person name="Mori M."/>
            <person name="Tomita M."/>
            <person name="Arakawa K."/>
        </authorList>
    </citation>
    <scope>NUCLEOTIDE SEQUENCE [LARGE SCALE GENOMIC DNA]</scope>
</reference>
<evidence type="ECO:0000256" key="14">
    <source>
        <dbReference type="ARBA" id="ARBA00023065"/>
    </source>
</evidence>
<keyword evidence="5" id="KW-0633">Potassium transport</keyword>
<dbReference type="InterPro" id="IPR004837">
    <property type="entry name" value="NaCa_Exmemb"/>
</dbReference>
<dbReference type="EMBL" id="BGPR01000846">
    <property type="protein sequence ID" value="GBM37653.1"/>
    <property type="molecule type" value="Genomic_DNA"/>
</dbReference>
<evidence type="ECO:0000256" key="9">
    <source>
        <dbReference type="ARBA" id="ARBA00022837"/>
    </source>
</evidence>
<accession>A0A4Y2F866</accession>
<feature type="domain" description="Sodium/calcium exchanger membrane region" evidence="18">
    <location>
        <begin position="90"/>
        <end position="233"/>
    </location>
</feature>
<keyword evidence="16" id="KW-0739">Sodium transport</keyword>
<keyword evidence="13" id="KW-0915">Sodium</keyword>
<feature type="domain" description="Sodium/calcium exchanger membrane region" evidence="18">
    <location>
        <begin position="405"/>
        <end position="550"/>
    </location>
</feature>
<evidence type="ECO:0000256" key="16">
    <source>
        <dbReference type="ARBA" id="ARBA00023201"/>
    </source>
</evidence>
<evidence type="ECO:0000313" key="19">
    <source>
        <dbReference type="EMBL" id="GBM37653.1"/>
    </source>
</evidence>
<keyword evidence="15 17" id="KW-0472">Membrane</keyword>
<dbReference type="GO" id="GO:0015293">
    <property type="term" value="F:symporter activity"/>
    <property type="evidence" value="ECO:0007669"/>
    <property type="project" value="UniProtKB-KW"/>
</dbReference>
<dbReference type="InterPro" id="IPR004481">
    <property type="entry name" value="K/Na/Ca-exchanger"/>
</dbReference>